<sequence length="464" mass="54024">MQSTSIQNFQQQQKEEISKIHRPGVVANFIYKVVELGTFTYAFVTDAINILTGQKSIFLFFLLFFTLNFFQYILLYTKMFFKKYQQQQEEISKICRPGVVANFIYKVVELGTFTYAFVTDAINILTGQKSIFLFFLLFFTLNFFQYILLYTKMFFKKYQQQQEEISKICRPGVVANFIYKVVELGTFTYAFVTDANNILTGSHSVSTWGENVETVEDEELPPPYDNSWSMPSTTTTTTTFATTNTTTTETKPSLAISTPPSQQKDYPTTQTETRPSLIISRQDHPTIQTSQKITPTHSPTNSTSRRRQFRVRRGRRFIRRKSSSVEHMSNNVNNTNTHYDNNVDDDENIILKELTDTHSDSNVDDDEDIIYKRINCKISNMIAEVTAALNSKAEVTEVDMILAEEKEREERIMKEFGIRKTPISRRARTNFIVHNYNYSTYNYNYNNSNSNYNNYNNNYNNNHN</sequence>
<organism evidence="3 4">
    <name type="scientific">Rhizophagus irregularis (strain DAOM 197198w)</name>
    <name type="common">Glomus intraradices</name>
    <dbReference type="NCBI Taxonomy" id="1432141"/>
    <lineage>
        <taxon>Eukaryota</taxon>
        <taxon>Fungi</taxon>
        <taxon>Fungi incertae sedis</taxon>
        <taxon>Mucoromycota</taxon>
        <taxon>Glomeromycotina</taxon>
        <taxon>Glomeromycetes</taxon>
        <taxon>Glomerales</taxon>
        <taxon>Glomeraceae</taxon>
        <taxon>Rhizophagus</taxon>
    </lineage>
</organism>
<reference evidence="3 4" key="1">
    <citation type="submission" date="2014-02" db="EMBL/GenBank/DDBJ databases">
        <title>Single nucleus genome sequencing reveals high similarity among nuclei of an endomycorrhizal fungus.</title>
        <authorList>
            <person name="Lin K."/>
            <person name="Geurts R."/>
            <person name="Zhang Z."/>
            <person name="Limpens E."/>
            <person name="Saunders D.G."/>
            <person name="Mu D."/>
            <person name="Pang E."/>
            <person name="Cao H."/>
            <person name="Cha H."/>
            <person name="Lin T."/>
            <person name="Zhou Q."/>
            <person name="Shang Y."/>
            <person name="Li Y."/>
            <person name="Ivanov S."/>
            <person name="Sharma T."/>
            <person name="Velzen R.V."/>
            <person name="Ruijter N.D."/>
            <person name="Aanen D.K."/>
            <person name="Win J."/>
            <person name="Kamoun S."/>
            <person name="Bisseling T."/>
            <person name="Huang S."/>
        </authorList>
    </citation>
    <scope>NUCLEOTIDE SEQUENCE [LARGE SCALE GENOMIC DNA]</scope>
    <source>
        <strain evidence="4">DAOM197198w</strain>
    </source>
</reference>
<feature type="region of interest" description="Disordered" evidence="1">
    <location>
        <begin position="244"/>
        <end position="270"/>
    </location>
</feature>
<protein>
    <submittedName>
        <fullName evidence="3">Uncharacterized protein</fullName>
    </submittedName>
</protein>
<feature type="compositionally biased region" description="Polar residues" evidence="1">
    <location>
        <begin position="289"/>
        <end position="301"/>
    </location>
</feature>
<feature type="compositionally biased region" description="Polar residues" evidence="1">
    <location>
        <begin position="255"/>
        <end position="270"/>
    </location>
</feature>
<feature type="region of interest" description="Disordered" evidence="1">
    <location>
        <begin position="289"/>
        <end position="311"/>
    </location>
</feature>
<dbReference type="EMBL" id="JEMT01027064">
    <property type="protein sequence ID" value="EXX58031.1"/>
    <property type="molecule type" value="Genomic_DNA"/>
</dbReference>
<name>A0A015KEK2_RHIIW</name>
<evidence type="ECO:0000313" key="3">
    <source>
        <dbReference type="EMBL" id="EXX58031.1"/>
    </source>
</evidence>
<evidence type="ECO:0000313" key="4">
    <source>
        <dbReference type="Proteomes" id="UP000022910"/>
    </source>
</evidence>
<accession>A0A015KEK2</accession>
<dbReference type="OrthoDB" id="2415679at2759"/>
<dbReference type="AlphaFoldDB" id="A0A015KEK2"/>
<keyword evidence="2" id="KW-1133">Transmembrane helix</keyword>
<feature type="transmembrane region" description="Helical" evidence="2">
    <location>
        <begin position="130"/>
        <end position="149"/>
    </location>
</feature>
<keyword evidence="2" id="KW-0812">Transmembrane</keyword>
<comment type="caution">
    <text evidence="3">The sequence shown here is derived from an EMBL/GenBank/DDBJ whole genome shotgun (WGS) entry which is preliminary data.</text>
</comment>
<gene>
    <name evidence="3" type="ORF">RirG_201610</name>
</gene>
<evidence type="ECO:0000256" key="2">
    <source>
        <dbReference type="SAM" id="Phobius"/>
    </source>
</evidence>
<dbReference type="Proteomes" id="UP000022910">
    <property type="component" value="Unassembled WGS sequence"/>
</dbReference>
<feature type="transmembrane region" description="Helical" evidence="2">
    <location>
        <begin position="57"/>
        <end position="77"/>
    </location>
</feature>
<dbReference type="HOGENOM" id="CLU_047158_0_0_1"/>
<feature type="transmembrane region" description="Helical" evidence="2">
    <location>
        <begin position="29"/>
        <end position="51"/>
    </location>
</feature>
<evidence type="ECO:0000256" key="1">
    <source>
        <dbReference type="SAM" id="MobiDB-lite"/>
    </source>
</evidence>
<keyword evidence="2" id="KW-0472">Membrane</keyword>
<proteinExistence type="predicted"/>
<keyword evidence="4" id="KW-1185">Reference proteome</keyword>